<dbReference type="Pfam" id="PF00078">
    <property type="entry name" value="RVT_1"/>
    <property type="match status" value="1"/>
</dbReference>
<dbReference type="CDD" id="cd01651">
    <property type="entry name" value="RT_G2_intron"/>
    <property type="match status" value="1"/>
</dbReference>
<evidence type="ECO:0000259" key="2">
    <source>
        <dbReference type="PROSITE" id="PS50878"/>
    </source>
</evidence>
<comment type="similarity">
    <text evidence="1">Belongs to the bacterial reverse transcriptase family.</text>
</comment>
<dbReference type="EMBL" id="OX365700">
    <property type="protein sequence ID" value="CAI4031358.1"/>
    <property type="molecule type" value="Genomic_DNA"/>
</dbReference>
<evidence type="ECO:0000313" key="3">
    <source>
        <dbReference type="EMBL" id="CAI4031358.1"/>
    </source>
</evidence>
<dbReference type="PANTHER" id="PTHR34047">
    <property type="entry name" value="NUCLEAR INTRON MATURASE 1, MITOCHONDRIAL-RELATED"/>
    <property type="match status" value="1"/>
</dbReference>
<dbReference type="RefSeq" id="WP_289268285.1">
    <property type="nucleotide sequence ID" value="NZ_OX365700.1"/>
</dbReference>
<accession>A0AA86T495</accession>
<evidence type="ECO:0000313" key="4">
    <source>
        <dbReference type="Proteomes" id="UP001179121"/>
    </source>
</evidence>
<name>A0AA86T495_9BACT</name>
<protein>
    <submittedName>
        <fullName evidence="3">RNA-dependent DNA polymerase</fullName>
    </submittedName>
</protein>
<dbReference type="PANTHER" id="PTHR34047:SF8">
    <property type="entry name" value="PROTEIN YKFC"/>
    <property type="match status" value="1"/>
</dbReference>
<sequence>MGSVAVAEFGLNLERELLRLRRELQDGTYRPSKYRLFTIYERKPRVIAAAPFRDRVVHHAVMNVIERPLARTFIEDSYACRHGKGVHAAVDRYQAWAQTYRYALKMDVRQYFPSIDHDLLKEKLRRRITDLRVLDLLDRIIDGSPGGDSEPHYFPGDDLFTPIDRAVAIPIGNLTSQFFANLYLDDLDHHMKQVLRVRPYLRYVDDMVVLDQDKTRLADIRAAVRERLAADRLRLHPDKAHVTRTADGLNLLGYVVFPNRRRLRNDNGHRFARRFRRMARAYGAGRLEWVKVAASVQSWIGHAQHADTEGLRRAIFSQAVFTRGAGQATACA</sequence>
<dbReference type="AlphaFoldDB" id="A0AA86T495"/>
<dbReference type="KEGG" id="nti:DNFV4_01780"/>
<dbReference type="Proteomes" id="UP001179121">
    <property type="component" value="Chromosome"/>
</dbReference>
<evidence type="ECO:0000256" key="1">
    <source>
        <dbReference type="ARBA" id="ARBA00034120"/>
    </source>
</evidence>
<dbReference type="InterPro" id="IPR043502">
    <property type="entry name" value="DNA/RNA_pol_sf"/>
</dbReference>
<reference evidence="3" key="1">
    <citation type="submission" date="2022-10" db="EMBL/GenBank/DDBJ databases">
        <authorList>
            <person name="Koch H."/>
        </authorList>
    </citation>
    <scope>NUCLEOTIDE SEQUENCE</scope>
    <source>
        <strain evidence="3">DNF</strain>
    </source>
</reference>
<organism evidence="3 4">
    <name type="scientific">Nitrospira tepida</name>
    <dbReference type="NCBI Taxonomy" id="2973512"/>
    <lineage>
        <taxon>Bacteria</taxon>
        <taxon>Pseudomonadati</taxon>
        <taxon>Nitrospirota</taxon>
        <taxon>Nitrospiria</taxon>
        <taxon>Nitrospirales</taxon>
        <taxon>Nitrospiraceae</taxon>
        <taxon>Nitrospira</taxon>
    </lineage>
</organism>
<feature type="domain" description="Reverse transcriptase" evidence="2">
    <location>
        <begin position="18"/>
        <end position="256"/>
    </location>
</feature>
<gene>
    <name evidence="3" type="ORF">DNFV4_01780</name>
</gene>
<proteinExistence type="inferred from homology"/>
<dbReference type="PROSITE" id="PS50878">
    <property type="entry name" value="RT_POL"/>
    <property type="match status" value="1"/>
</dbReference>
<keyword evidence="4" id="KW-1185">Reference proteome</keyword>
<dbReference type="InterPro" id="IPR000477">
    <property type="entry name" value="RT_dom"/>
</dbReference>
<dbReference type="InterPro" id="IPR051083">
    <property type="entry name" value="GrpII_Intron_Splice-Mob/Def"/>
</dbReference>
<dbReference type="SUPFAM" id="SSF56672">
    <property type="entry name" value="DNA/RNA polymerases"/>
    <property type="match status" value="1"/>
</dbReference>